<dbReference type="GO" id="GO:1990904">
    <property type="term" value="C:ribonucleoprotein complex"/>
    <property type="evidence" value="ECO:0007669"/>
    <property type="project" value="UniProtKB-KW"/>
</dbReference>
<dbReference type="GO" id="GO:0006412">
    <property type="term" value="P:translation"/>
    <property type="evidence" value="ECO:0007669"/>
    <property type="project" value="InterPro"/>
</dbReference>
<name>A0AAP0C135_9ASPA</name>
<dbReference type="PROSITE" id="PS00828">
    <property type="entry name" value="RIBOSOMAL_L36"/>
    <property type="match status" value="1"/>
</dbReference>
<proteinExistence type="inferred from homology"/>
<dbReference type="AlphaFoldDB" id="A0AAP0C135"/>
<dbReference type="EMBL" id="JBBWWQ010000001">
    <property type="protein sequence ID" value="KAK8957173.1"/>
    <property type="molecule type" value="Genomic_DNA"/>
</dbReference>
<keyword evidence="5" id="KW-0812">Transmembrane</keyword>
<dbReference type="GO" id="GO:0005840">
    <property type="term" value="C:ribosome"/>
    <property type="evidence" value="ECO:0007669"/>
    <property type="project" value="UniProtKB-KW"/>
</dbReference>
<keyword evidence="5" id="KW-1133">Transmembrane helix</keyword>
<evidence type="ECO:0000256" key="4">
    <source>
        <dbReference type="RuleBase" id="RU000570"/>
    </source>
</evidence>
<feature type="transmembrane region" description="Helical" evidence="5">
    <location>
        <begin position="57"/>
        <end position="80"/>
    </location>
</feature>
<organism evidence="6 7">
    <name type="scientific">Platanthera zijinensis</name>
    <dbReference type="NCBI Taxonomy" id="2320716"/>
    <lineage>
        <taxon>Eukaryota</taxon>
        <taxon>Viridiplantae</taxon>
        <taxon>Streptophyta</taxon>
        <taxon>Embryophyta</taxon>
        <taxon>Tracheophyta</taxon>
        <taxon>Spermatophyta</taxon>
        <taxon>Magnoliopsida</taxon>
        <taxon>Liliopsida</taxon>
        <taxon>Asparagales</taxon>
        <taxon>Orchidaceae</taxon>
        <taxon>Orchidoideae</taxon>
        <taxon>Orchideae</taxon>
        <taxon>Orchidinae</taxon>
        <taxon>Platanthera</taxon>
    </lineage>
</organism>
<evidence type="ECO:0000313" key="6">
    <source>
        <dbReference type="EMBL" id="KAK8957173.1"/>
    </source>
</evidence>
<evidence type="ECO:0000313" key="7">
    <source>
        <dbReference type="Proteomes" id="UP001418222"/>
    </source>
</evidence>
<evidence type="ECO:0000256" key="2">
    <source>
        <dbReference type="ARBA" id="ARBA00022980"/>
    </source>
</evidence>
<keyword evidence="7" id="KW-1185">Reference proteome</keyword>
<dbReference type="GO" id="GO:0003735">
    <property type="term" value="F:structural constituent of ribosome"/>
    <property type="evidence" value="ECO:0007669"/>
    <property type="project" value="InterPro"/>
</dbReference>
<sequence>MKVRSSVKKLCEFCRTVKRRGKVYILCTVNPKHKQRQGISTIAYESPVYVLTFFFTLAQNFFICFFISTKTFILFLLICINHLMK</sequence>
<dbReference type="SUPFAM" id="SSF57840">
    <property type="entry name" value="Ribosomal protein L36"/>
    <property type="match status" value="1"/>
</dbReference>
<keyword evidence="3 4" id="KW-0687">Ribonucleoprotein</keyword>
<reference evidence="6 7" key="1">
    <citation type="journal article" date="2022" name="Nat. Plants">
        <title>Genomes of leafy and leafless Platanthera orchids illuminate the evolution of mycoheterotrophy.</title>
        <authorList>
            <person name="Li M.H."/>
            <person name="Liu K.W."/>
            <person name="Li Z."/>
            <person name="Lu H.C."/>
            <person name="Ye Q.L."/>
            <person name="Zhang D."/>
            <person name="Wang J.Y."/>
            <person name="Li Y.F."/>
            <person name="Zhong Z.M."/>
            <person name="Liu X."/>
            <person name="Yu X."/>
            <person name="Liu D.K."/>
            <person name="Tu X.D."/>
            <person name="Liu B."/>
            <person name="Hao Y."/>
            <person name="Liao X.Y."/>
            <person name="Jiang Y.T."/>
            <person name="Sun W.H."/>
            <person name="Chen J."/>
            <person name="Chen Y.Q."/>
            <person name="Ai Y."/>
            <person name="Zhai J.W."/>
            <person name="Wu S.S."/>
            <person name="Zhou Z."/>
            <person name="Hsiao Y.Y."/>
            <person name="Wu W.L."/>
            <person name="Chen Y.Y."/>
            <person name="Lin Y.F."/>
            <person name="Hsu J.L."/>
            <person name="Li C.Y."/>
            <person name="Wang Z.W."/>
            <person name="Zhao X."/>
            <person name="Zhong W.Y."/>
            <person name="Ma X.K."/>
            <person name="Ma L."/>
            <person name="Huang J."/>
            <person name="Chen G.Z."/>
            <person name="Huang M.Z."/>
            <person name="Huang L."/>
            <person name="Peng D.H."/>
            <person name="Luo Y.B."/>
            <person name="Zou S.Q."/>
            <person name="Chen S.P."/>
            <person name="Lan S."/>
            <person name="Tsai W.C."/>
            <person name="Van de Peer Y."/>
            <person name="Liu Z.J."/>
        </authorList>
    </citation>
    <scope>NUCLEOTIDE SEQUENCE [LARGE SCALE GENOMIC DNA]</scope>
    <source>
        <strain evidence="6">Lor287</strain>
    </source>
</reference>
<dbReference type="InterPro" id="IPR000473">
    <property type="entry name" value="Ribosomal_bL36"/>
</dbReference>
<dbReference type="NCBIfam" id="TIGR01022">
    <property type="entry name" value="rpmJ_bact"/>
    <property type="match status" value="1"/>
</dbReference>
<evidence type="ECO:0000256" key="3">
    <source>
        <dbReference type="ARBA" id="ARBA00023274"/>
    </source>
</evidence>
<dbReference type="Pfam" id="PF00444">
    <property type="entry name" value="Ribosomal_L36"/>
    <property type="match status" value="1"/>
</dbReference>
<dbReference type="PANTHER" id="PTHR18804">
    <property type="entry name" value="RIBOSOMAL PROTEIN"/>
    <property type="match status" value="1"/>
</dbReference>
<dbReference type="InterPro" id="IPR035977">
    <property type="entry name" value="Ribosomal_bL36_sp"/>
</dbReference>
<dbReference type="PANTHER" id="PTHR18804:SF16">
    <property type="entry name" value="RIBOSOMAL PROTEIN"/>
    <property type="match status" value="1"/>
</dbReference>
<keyword evidence="5" id="KW-0472">Membrane</keyword>
<evidence type="ECO:0000256" key="1">
    <source>
        <dbReference type="ARBA" id="ARBA00007645"/>
    </source>
</evidence>
<evidence type="ECO:0000256" key="5">
    <source>
        <dbReference type="SAM" id="Phobius"/>
    </source>
</evidence>
<comment type="similarity">
    <text evidence="1 4">Belongs to the bacterial ribosomal protein bL36 family.</text>
</comment>
<protein>
    <recommendedName>
        <fullName evidence="4">Ribosomal protein</fullName>
    </recommendedName>
</protein>
<dbReference type="HAMAP" id="MF_00251">
    <property type="entry name" value="Ribosomal_bL36"/>
    <property type="match status" value="1"/>
</dbReference>
<dbReference type="Proteomes" id="UP001418222">
    <property type="component" value="Unassembled WGS sequence"/>
</dbReference>
<gene>
    <name evidence="6" type="ORF">KSP39_PZI001442</name>
</gene>
<accession>A0AAP0C135</accession>
<comment type="caution">
    <text evidence="6">The sequence shown here is derived from an EMBL/GenBank/DDBJ whole genome shotgun (WGS) entry which is preliminary data.</text>
</comment>
<keyword evidence="2 4" id="KW-0689">Ribosomal protein</keyword>
<dbReference type="InterPro" id="IPR052010">
    <property type="entry name" value="Ribosomal_LSU_bL36"/>
</dbReference>